<comment type="caution">
    <text evidence="1">The sequence shown here is derived from an EMBL/GenBank/DDBJ whole genome shotgun (WGS) entry which is preliminary data.</text>
</comment>
<proteinExistence type="predicted"/>
<dbReference type="EMBL" id="QKYT01000442">
    <property type="protein sequence ID" value="RIA85182.1"/>
    <property type="molecule type" value="Genomic_DNA"/>
</dbReference>
<reference evidence="1 2" key="1">
    <citation type="submission" date="2018-06" db="EMBL/GenBank/DDBJ databases">
        <title>Comparative genomics reveals the genomic features of Rhizophagus irregularis, R. cerebriforme, R. diaphanum and Gigaspora rosea, and their symbiotic lifestyle signature.</title>
        <authorList>
            <person name="Morin E."/>
            <person name="San Clemente H."/>
            <person name="Chen E.C.H."/>
            <person name="De La Providencia I."/>
            <person name="Hainaut M."/>
            <person name="Kuo A."/>
            <person name="Kohler A."/>
            <person name="Murat C."/>
            <person name="Tang N."/>
            <person name="Roy S."/>
            <person name="Loubradou J."/>
            <person name="Henrissat B."/>
            <person name="Grigoriev I.V."/>
            <person name="Corradi N."/>
            <person name="Roux C."/>
            <person name="Martin F.M."/>
        </authorList>
    </citation>
    <scope>NUCLEOTIDE SEQUENCE [LARGE SCALE GENOMIC DNA]</scope>
    <source>
        <strain evidence="1 2">DAOM 227022</strain>
    </source>
</reference>
<accession>A0A397SHX2</accession>
<keyword evidence="2" id="KW-1185">Reference proteome</keyword>
<dbReference type="OrthoDB" id="2436443at2759"/>
<gene>
    <name evidence="1" type="ORF">C1645_831179</name>
</gene>
<protein>
    <submittedName>
        <fullName evidence="1">Uncharacterized protein</fullName>
    </submittedName>
</protein>
<dbReference type="Proteomes" id="UP000265703">
    <property type="component" value="Unassembled WGS sequence"/>
</dbReference>
<organism evidence="1 2">
    <name type="scientific">Glomus cerebriforme</name>
    <dbReference type="NCBI Taxonomy" id="658196"/>
    <lineage>
        <taxon>Eukaryota</taxon>
        <taxon>Fungi</taxon>
        <taxon>Fungi incertae sedis</taxon>
        <taxon>Mucoromycota</taxon>
        <taxon>Glomeromycotina</taxon>
        <taxon>Glomeromycetes</taxon>
        <taxon>Glomerales</taxon>
        <taxon>Glomeraceae</taxon>
        <taxon>Glomus</taxon>
    </lineage>
</organism>
<name>A0A397SHX2_9GLOM</name>
<evidence type="ECO:0000313" key="1">
    <source>
        <dbReference type="EMBL" id="RIA85182.1"/>
    </source>
</evidence>
<sequence length="69" mass="8185">MNDSSATLLLIQENIRDKDSNSEKEKVVVSPDDVLKSLQIWITFFEQQPIDKFHVEDINLFKRYFKIVK</sequence>
<dbReference type="AlphaFoldDB" id="A0A397SHX2"/>
<evidence type="ECO:0000313" key="2">
    <source>
        <dbReference type="Proteomes" id="UP000265703"/>
    </source>
</evidence>